<keyword evidence="1" id="KW-0732">Signal</keyword>
<dbReference type="KEGG" id="aten:116306861"/>
<evidence type="ECO:0000313" key="3">
    <source>
        <dbReference type="RefSeq" id="XP_031572845.1"/>
    </source>
</evidence>
<proteinExistence type="predicted"/>
<gene>
    <name evidence="3" type="primary">LOC116306861</name>
</gene>
<name>A0A6P8J684_ACTTE</name>
<reference evidence="3" key="1">
    <citation type="submission" date="2025-08" db="UniProtKB">
        <authorList>
            <consortium name="RefSeq"/>
        </authorList>
    </citation>
    <scope>IDENTIFICATION</scope>
    <source>
        <tissue evidence="3">Tentacle</tissue>
    </source>
</reference>
<dbReference type="GeneID" id="116306861"/>
<feature type="chain" id="PRO_5027843823" evidence="1">
    <location>
        <begin position="20"/>
        <end position="220"/>
    </location>
</feature>
<protein>
    <submittedName>
        <fullName evidence="3">Uncharacterized protein LOC116306861</fullName>
    </submittedName>
</protein>
<keyword evidence="2" id="KW-1185">Reference proteome</keyword>
<dbReference type="AlphaFoldDB" id="A0A6P8J684"/>
<accession>A0A6P8J684</accession>
<feature type="signal peptide" evidence="1">
    <location>
        <begin position="1"/>
        <end position="19"/>
    </location>
</feature>
<dbReference type="OrthoDB" id="5957037at2759"/>
<dbReference type="RefSeq" id="XP_031572845.1">
    <property type="nucleotide sequence ID" value="XM_031716985.1"/>
</dbReference>
<dbReference type="Proteomes" id="UP000515163">
    <property type="component" value="Unplaced"/>
</dbReference>
<evidence type="ECO:0000313" key="2">
    <source>
        <dbReference type="Proteomes" id="UP000515163"/>
    </source>
</evidence>
<organism evidence="2 3">
    <name type="scientific">Actinia tenebrosa</name>
    <name type="common">Australian red waratah sea anemone</name>
    <dbReference type="NCBI Taxonomy" id="6105"/>
    <lineage>
        <taxon>Eukaryota</taxon>
        <taxon>Metazoa</taxon>
        <taxon>Cnidaria</taxon>
        <taxon>Anthozoa</taxon>
        <taxon>Hexacorallia</taxon>
        <taxon>Actiniaria</taxon>
        <taxon>Actiniidae</taxon>
        <taxon>Actinia</taxon>
    </lineage>
</organism>
<sequence>MNIQALVFFFAVLLASSKASNDVGNCTFKEYYQNERVCTTAFIHGLQEQPKLSCRPKLEEFFNCTIKVVKGCVKTLDAAGEAAVRADLEKKATENKMCELGGMHFEEPVGPNQTFPCTISKNEYRKQTASCYESFEKMWHKNRNDKGLCSGFATVKKCVQNVMTSKCTITGDFKEKTDLMFDDYNPFCSEKPTSKSTRIKTQALVNIAVVSVLLVLSIIL</sequence>
<evidence type="ECO:0000256" key="1">
    <source>
        <dbReference type="SAM" id="SignalP"/>
    </source>
</evidence>
<dbReference type="InParanoid" id="A0A6P8J684"/>